<dbReference type="PANTHER" id="PTHR35850">
    <property type="entry name" value="CYTOPLASMIC PROTEIN-RELATED"/>
    <property type="match status" value="1"/>
</dbReference>
<protein>
    <submittedName>
        <fullName evidence="1">Uncharacterized protein</fullName>
    </submittedName>
</protein>
<proteinExistence type="predicted"/>
<dbReference type="InterPro" id="IPR008312">
    <property type="entry name" value="T6SS_TssB1"/>
</dbReference>
<dbReference type="RefSeq" id="WP_106088647.1">
    <property type="nucleotide sequence ID" value="NZ_PVNL01000038.1"/>
</dbReference>
<dbReference type="Proteomes" id="UP000238823">
    <property type="component" value="Unassembled WGS sequence"/>
</dbReference>
<organism evidence="1 2">
    <name type="scientific">Enhygromyxa salina</name>
    <dbReference type="NCBI Taxonomy" id="215803"/>
    <lineage>
        <taxon>Bacteria</taxon>
        <taxon>Pseudomonadati</taxon>
        <taxon>Myxococcota</taxon>
        <taxon>Polyangia</taxon>
        <taxon>Nannocystales</taxon>
        <taxon>Nannocystaceae</taxon>
        <taxon>Enhygromyxa</taxon>
    </lineage>
</organism>
<accession>A0A2S9YUF1</accession>
<dbReference type="Pfam" id="PF05591">
    <property type="entry name" value="T6SS_VipA"/>
    <property type="match status" value="2"/>
</dbReference>
<comment type="caution">
    <text evidence="1">The sequence shown here is derived from an EMBL/GenBank/DDBJ whole genome shotgun (WGS) entry which is preliminary data.</text>
</comment>
<gene>
    <name evidence="1" type="ORF">ENSA7_16140</name>
</gene>
<dbReference type="EMBL" id="PVNL01000038">
    <property type="protein sequence ID" value="PRQ08669.1"/>
    <property type="molecule type" value="Genomic_DNA"/>
</dbReference>
<evidence type="ECO:0000313" key="2">
    <source>
        <dbReference type="Proteomes" id="UP000238823"/>
    </source>
</evidence>
<dbReference type="OrthoDB" id="9789942at2"/>
<name>A0A2S9YUF1_9BACT</name>
<dbReference type="AlphaFoldDB" id="A0A2S9YUF1"/>
<reference evidence="1 2" key="1">
    <citation type="submission" date="2018-03" db="EMBL/GenBank/DDBJ databases">
        <title>Draft Genome Sequences of the Obligatory Marine Myxobacteria Enhygromyxa salina SWB007.</title>
        <authorList>
            <person name="Poehlein A."/>
            <person name="Moghaddam J.A."/>
            <person name="Harms H."/>
            <person name="Alanjari M."/>
            <person name="Koenig G.M."/>
            <person name="Daniel R."/>
            <person name="Schaeberle T.F."/>
        </authorList>
    </citation>
    <scope>NUCLEOTIDE SEQUENCE [LARGE SCALE GENOMIC DNA]</scope>
    <source>
        <strain evidence="1 2">SWB007</strain>
    </source>
</reference>
<dbReference type="PANTHER" id="PTHR35850:SF2">
    <property type="entry name" value="TYPE VI SECRETION SYSTEM CONTRACTILE SHEATH SMALL SUBUNIT"/>
    <property type="match status" value="1"/>
</dbReference>
<sequence>MSKPVPRSRLNITYRTKIDGKPKKAKLPMRFLVLGDFTNHDRSLLGQRRVHSILPGMKLGSFMEELKISAPIDEPSLQETLRGALTGQITGKFTSQPAEDATEGRLKISGIGVVEGKLSDNGLGSFAGAVELSGEIVLPVDNMKVALPEDAPTEVTVTLFGKVEPPPGAEIGVTGNVEAKVKVQIHANALEDEDTMIDLRSDVVGAGVPVAVTIPIRSINDFKPANIAASVPEIRRLVLLHRLVLEARNYISSFPELREVVKAELAETKAAVSNKDAPVAGADTRLGMLRSELQALYPQLNIEPSANQPVREEDVAE</sequence>
<evidence type="ECO:0000313" key="1">
    <source>
        <dbReference type="EMBL" id="PRQ08669.1"/>
    </source>
</evidence>